<dbReference type="PANTHER" id="PTHR47165">
    <property type="entry name" value="OS03G0429900 PROTEIN"/>
    <property type="match status" value="1"/>
</dbReference>
<evidence type="ECO:0000313" key="7">
    <source>
        <dbReference type="EnsemblMetazoa" id="XP_016987072.1"/>
    </source>
</evidence>
<keyword evidence="3" id="KW-0863">Zinc-finger</keyword>
<name>A0A6P4FA34_DRORH</name>
<dbReference type="GeneID" id="108050086"/>
<feature type="domain" description="Replication protein A OB" evidence="6">
    <location>
        <begin position="129"/>
        <end position="209"/>
    </location>
</feature>
<dbReference type="OrthoDB" id="7862263at2759"/>
<accession>A0A6P4FA34</accession>
<dbReference type="GO" id="GO:0003677">
    <property type="term" value="F:DNA binding"/>
    <property type="evidence" value="ECO:0007669"/>
    <property type="project" value="UniProtKB-KW"/>
</dbReference>
<evidence type="ECO:0000256" key="2">
    <source>
        <dbReference type="ARBA" id="ARBA00022723"/>
    </source>
</evidence>
<proteinExistence type="inferred from homology"/>
<organism evidence="9">
    <name type="scientific">Drosophila rhopaloa</name>
    <name type="common">Fruit fly</name>
    <dbReference type="NCBI Taxonomy" id="1041015"/>
    <lineage>
        <taxon>Eukaryota</taxon>
        <taxon>Metazoa</taxon>
        <taxon>Ecdysozoa</taxon>
        <taxon>Arthropoda</taxon>
        <taxon>Hexapoda</taxon>
        <taxon>Insecta</taxon>
        <taxon>Pterygota</taxon>
        <taxon>Neoptera</taxon>
        <taxon>Endopterygota</taxon>
        <taxon>Diptera</taxon>
        <taxon>Brachycera</taxon>
        <taxon>Muscomorpha</taxon>
        <taxon>Ephydroidea</taxon>
        <taxon>Drosophilidae</taxon>
        <taxon>Drosophila</taxon>
        <taxon>Sophophora</taxon>
    </lineage>
</organism>
<evidence type="ECO:0000256" key="1">
    <source>
        <dbReference type="ARBA" id="ARBA00005690"/>
    </source>
</evidence>
<dbReference type="PANTHER" id="PTHR47165:SF4">
    <property type="entry name" value="OS03G0429900 PROTEIN"/>
    <property type="match status" value="1"/>
</dbReference>
<dbReference type="RefSeq" id="XP_016987072.1">
    <property type="nucleotide sequence ID" value="XM_017131583.1"/>
</dbReference>
<evidence type="ECO:0000313" key="8">
    <source>
        <dbReference type="Proteomes" id="UP001652680"/>
    </source>
</evidence>
<keyword evidence="5" id="KW-0238">DNA-binding</keyword>
<dbReference type="InterPro" id="IPR012340">
    <property type="entry name" value="NA-bd_OB-fold"/>
</dbReference>
<sequence>MNQTTITPISGLSSTQLDNPTIRACVGWKSNITPWRTGDKVGTIFLMNLLDESGEITGVVFDDLCNTFYGQIREGSVCLFTNFDVTLANERYKLLKNPIQISFIEETVVQLEEELCNTPFPKYNFLPLSEVYKTPDGEPVDAIGICIEVADVEERGGHIIREIWLLDADEEGVMLNLWENEATSFSGEPGDVIVVKGARVKEHDNQKKLNADWYTMVQINPETPDAISMLEWYENM</sequence>
<evidence type="ECO:0000256" key="5">
    <source>
        <dbReference type="ARBA" id="ARBA00023125"/>
    </source>
</evidence>
<evidence type="ECO:0000259" key="6">
    <source>
        <dbReference type="Pfam" id="PF16900"/>
    </source>
</evidence>
<keyword evidence="2" id="KW-0479">Metal-binding</keyword>
<dbReference type="Pfam" id="PF16900">
    <property type="entry name" value="REPA_OB_2"/>
    <property type="match status" value="1"/>
</dbReference>
<dbReference type="Proteomes" id="UP001652680">
    <property type="component" value="Unassembled WGS sequence"/>
</dbReference>
<dbReference type="SUPFAM" id="SSF50249">
    <property type="entry name" value="Nucleic acid-binding proteins"/>
    <property type="match status" value="2"/>
</dbReference>
<reference evidence="7" key="3">
    <citation type="submission" date="2025-05" db="UniProtKB">
        <authorList>
            <consortium name="EnsemblMetazoa"/>
        </authorList>
    </citation>
    <scope>IDENTIFICATION</scope>
</reference>
<protein>
    <submittedName>
        <fullName evidence="9">Replication protein A 70 kDa DNA-binding subunit-like</fullName>
    </submittedName>
</protein>
<evidence type="ECO:0000313" key="9">
    <source>
        <dbReference type="RefSeq" id="XP_016987072.1"/>
    </source>
</evidence>
<keyword evidence="4" id="KW-0862">Zinc</keyword>
<gene>
    <name evidence="9" type="primary">LOC108050086</name>
    <name evidence="7" type="synonym">108050086</name>
</gene>
<dbReference type="EnsemblMetazoa" id="XM_017131583.2">
    <property type="protein sequence ID" value="XP_016987072.1"/>
    <property type="gene ID" value="LOC108050086"/>
</dbReference>
<keyword evidence="8" id="KW-1185">Reference proteome</keyword>
<evidence type="ECO:0000256" key="4">
    <source>
        <dbReference type="ARBA" id="ARBA00022833"/>
    </source>
</evidence>
<dbReference type="InterPro" id="IPR031657">
    <property type="entry name" value="REPA_OB_2"/>
</dbReference>
<dbReference type="FunFam" id="2.40.50.140:FF:000041">
    <property type="entry name" value="Replication protein A subunit"/>
    <property type="match status" value="1"/>
</dbReference>
<reference evidence="9" key="2">
    <citation type="submission" date="2025-04" db="UniProtKB">
        <authorList>
            <consortium name="RefSeq"/>
        </authorList>
    </citation>
    <scope>IDENTIFICATION</scope>
</reference>
<evidence type="ECO:0000256" key="3">
    <source>
        <dbReference type="ARBA" id="ARBA00022771"/>
    </source>
</evidence>
<dbReference type="CDD" id="cd04475">
    <property type="entry name" value="RPA1_DBD_B"/>
    <property type="match status" value="1"/>
</dbReference>
<dbReference type="Gene3D" id="2.40.50.140">
    <property type="entry name" value="Nucleic acid-binding proteins"/>
    <property type="match status" value="2"/>
</dbReference>
<dbReference type="AlphaFoldDB" id="A0A6P4FA34"/>
<reference evidence="8" key="1">
    <citation type="journal article" date="2021" name="Elife">
        <title>Highly contiguous assemblies of 101 drosophilid genomes.</title>
        <authorList>
            <person name="Kim B.Y."/>
            <person name="Wang J.R."/>
            <person name="Miller D.E."/>
            <person name="Barmina O."/>
            <person name="Delaney E."/>
            <person name="Thompson A."/>
            <person name="Comeault A.A."/>
            <person name="Peede D."/>
            <person name="D'Agostino E.R."/>
            <person name="Pelaez J."/>
            <person name="Aguilar J.M."/>
            <person name="Haji D."/>
            <person name="Matsunaga T."/>
            <person name="Armstrong E.E."/>
            <person name="Zych M."/>
            <person name="Ogawa Y."/>
            <person name="Stamenkovic-Radak M."/>
            <person name="Jelic M."/>
            <person name="Veselinovic M.S."/>
            <person name="Tanaskovic M."/>
            <person name="Eric P."/>
            <person name="Gao J.J."/>
            <person name="Katoh T.K."/>
            <person name="Toda M.J."/>
            <person name="Watabe H."/>
            <person name="Watada M."/>
            <person name="Davis J.S."/>
            <person name="Moyle L.C."/>
            <person name="Manoli G."/>
            <person name="Bertolini E."/>
            <person name="Kostal V."/>
            <person name="Hawley R.S."/>
            <person name="Takahashi A."/>
            <person name="Jones C.D."/>
            <person name="Price D.K."/>
            <person name="Whiteman N."/>
            <person name="Kopp A."/>
            <person name="Matute D.R."/>
            <person name="Petrov D.A."/>
        </authorList>
    </citation>
    <scope>NUCLEOTIDE SEQUENCE [LARGE SCALE GENOMIC DNA]</scope>
</reference>
<comment type="similarity">
    <text evidence="1">Belongs to the replication factor A protein 1 family.</text>
</comment>
<dbReference type="GO" id="GO:0008270">
    <property type="term" value="F:zinc ion binding"/>
    <property type="evidence" value="ECO:0007669"/>
    <property type="project" value="UniProtKB-KW"/>
</dbReference>
<dbReference type="CDD" id="cd04474">
    <property type="entry name" value="RPA1_DBD_A"/>
    <property type="match status" value="1"/>
</dbReference>